<dbReference type="Proteomes" id="UP000648482">
    <property type="component" value="Unassembled WGS sequence"/>
</dbReference>
<protein>
    <recommendedName>
        <fullName evidence="3">Sce7726 family protein</fullName>
    </recommendedName>
</protein>
<accession>A0ABR9DVK3</accession>
<evidence type="ECO:0000313" key="2">
    <source>
        <dbReference type="Proteomes" id="UP000648482"/>
    </source>
</evidence>
<organism evidence="1 2">
    <name type="scientific">Pseudoalteromonas aliena SW19</name>
    <dbReference type="NCBI Taxonomy" id="1314866"/>
    <lineage>
        <taxon>Bacteria</taxon>
        <taxon>Pseudomonadati</taxon>
        <taxon>Pseudomonadota</taxon>
        <taxon>Gammaproteobacteria</taxon>
        <taxon>Alteromonadales</taxon>
        <taxon>Pseudoalteromonadaceae</taxon>
        <taxon>Pseudoalteromonas</taxon>
    </lineage>
</organism>
<dbReference type="RefSeq" id="WP_193154802.1">
    <property type="nucleotide sequence ID" value="NZ_AQGU01000022.1"/>
</dbReference>
<dbReference type="InterPro" id="IPR047729">
    <property type="entry name" value="Sce7726-like"/>
</dbReference>
<dbReference type="EMBL" id="AQGU01000022">
    <property type="protein sequence ID" value="MBE0358213.1"/>
    <property type="molecule type" value="Genomic_DNA"/>
</dbReference>
<dbReference type="NCBIfam" id="NF033832">
    <property type="entry name" value="sce7726_fam"/>
    <property type="match status" value="1"/>
</dbReference>
<gene>
    <name evidence="1" type="ORF">PALI_a1450</name>
</gene>
<sequence>MTSKENLFKITKTDKKSGPLLARIFSSSVFNELANKGFSPTLNLIIKELDIEVGRYKSLSELFECTYNKLSKVYRNEYLYKNSIANKILLGKYSLNTASMISEFRIAKSKADAMILNGTSHIYEIKTELDSLERLDQQLTDYQCFSEFVSVVTDKKHVSKLLDKIPHKVGLIEFTSRDTFKIIKKPLSNLENLCKSVQFDALRQSEYINIINQYYGFIPTVPNTLLYKECRKLFQDIPIDVVHGYILKELKNRSFSKQKKELVINAPKSLKVSTLCSKLSSKQINNLSLALSRGILQ</sequence>
<proteinExistence type="predicted"/>
<evidence type="ECO:0008006" key="3">
    <source>
        <dbReference type="Google" id="ProtNLM"/>
    </source>
</evidence>
<comment type="caution">
    <text evidence="1">The sequence shown here is derived from an EMBL/GenBank/DDBJ whole genome shotgun (WGS) entry which is preliminary data.</text>
</comment>
<reference evidence="1 2" key="1">
    <citation type="submission" date="2015-06" db="EMBL/GenBank/DDBJ databases">
        <title>Genome sequence of Pseudoalteromonas aliena.</title>
        <authorList>
            <person name="Xie B.-B."/>
            <person name="Rong J.-C."/>
            <person name="Qin Q.-L."/>
            <person name="Zhang Y.-Z."/>
        </authorList>
    </citation>
    <scope>NUCLEOTIDE SEQUENCE [LARGE SCALE GENOMIC DNA]</scope>
    <source>
        <strain evidence="1 2">SW19</strain>
    </source>
</reference>
<name>A0ABR9DVK3_9GAMM</name>
<evidence type="ECO:0000313" key="1">
    <source>
        <dbReference type="EMBL" id="MBE0358213.1"/>
    </source>
</evidence>
<keyword evidence="2" id="KW-1185">Reference proteome</keyword>